<proteinExistence type="predicted"/>
<dbReference type="EMBL" id="ML120050">
    <property type="protein sequence ID" value="RPA70806.1"/>
    <property type="molecule type" value="Genomic_DNA"/>
</dbReference>
<organism evidence="1 2">
    <name type="scientific">Ascobolus immersus RN42</name>
    <dbReference type="NCBI Taxonomy" id="1160509"/>
    <lineage>
        <taxon>Eukaryota</taxon>
        <taxon>Fungi</taxon>
        <taxon>Dikarya</taxon>
        <taxon>Ascomycota</taxon>
        <taxon>Pezizomycotina</taxon>
        <taxon>Pezizomycetes</taxon>
        <taxon>Pezizales</taxon>
        <taxon>Ascobolaceae</taxon>
        <taxon>Ascobolus</taxon>
    </lineage>
</organism>
<dbReference type="Proteomes" id="UP000275078">
    <property type="component" value="Unassembled WGS sequence"/>
</dbReference>
<name>A0A3N4HBK2_ASCIM</name>
<evidence type="ECO:0000313" key="1">
    <source>
        <dbReference type="EMBL" id="RPA70806.1"/>
    </source>
</evidence>
<accession>A0A3N4HBK2</accession>
<evidence type="ECO:0000313" key="2">
    <source>
        <dbReference type="Proteomes" id="UP000275078"/>
    </source>
</evidence>
<dbReference type="AlphaFoldDB" id="A0A3N4HBK2"/>
<protein>
    <submittedName>
        <fullName evidence="1">Uncharacterized protein</fullName>
    </submittedName>
</protein>
<reference evidence="1 2" key="1">
    <citation type="journal article" date="2018" name="Nat. Ecol. Evol.">
        <title>Pezizomycetes genomes reveal the molecular basis of ectomycorrhizal truffle lifestyle.</title>
        <authorList>
            <person name="Murat C."/>
            <person name="Payen T."/>
            <person name="Noel B."/>
            <person name="Kuo A."/>
            <person name="Morin E."/>
            <person name="Chen J."/>
            <person name="Kohler A."/>
            <person name="Krizsan K."/>
            <person name="Balestrini R."/>
            <person name="Da Silva C."/>
            <person name="Montanini B."/>
            <person name="Hainaut M."/>
            <person name="Levati E."/>
            <person name="Barry K.W."/>
            <person name="Belfiori B."/>
            <person name="Cichocki N."/>
            <person name="Clum A."/>
            <person name="Dockter R.B."/>
            <person name="Fauchery L."/>
            <person name="Guy J."/>
            <person name="Iotti M."/>
            <person name="Le Tacon F."/>
            <person name="Lindquist E.A."/>
            <person name="Lipzen A."/>
            <person name="Malagnac F."/>
            <person name="Mello A."/>
            <person name="Molinier V."/>
            <person name="Miyauchi S."/>
            <person name="Poulain J."/>
            <person name="Riccioni C."/>
            <person name="Rubini A."/>
            <person name="Sitrit Y."/>
            <person name="Splivallo R."/>
            <person name="Traeger S."/>
            <person name="Wang M."/>
            <person name="Zifcakova L."/>
            <person name="Wipf D."/>
            <person name="Zambonelli A."/>
            <person name="Paolocci F."/>
            <person name="Nowrousian M."/>
            <person name="Ottonello S."/>
            <person name="Baldrian P."/>
            <person name="Spatafora J.W."/>
            <person name="Henrissat B."/>
            <person name="Nagy L.G."/>
            <person name="Aury J.M."/>
            <person name="Wincker P."/>
            <person name="Grigoriev I.V."/>
            <person name="Bonfante P."/>
            <person name="Martin F.M."/>
        </authorList>
    </citation>
    <scope>NUCLEOTIDE SEQUENCE [LARGE SCALE GENOMIC DNA]</scope>
    <source>
        <strain evidence="1 2">RN42</strain>
    </source>
</reference>
<dbReference type="OrthoDB" id="4297048at2759"/>
<sequence>MWTVIPNYHFTYHQKLLDDGHHTLLSPDSRFTFHTALEQHILSNNTLRPSKAPEPLLMGPVVAARLRSSWLTNPFTGITVQTTSTGAAMKSRTATSSSTPRTFTVEEMVAYCGPGQYPLSRNLRSAMSDEDTLQKGLSSPPGLVPKHDGGYRDIPHLSFEPRSYVKGGVPTPSVNAAISHEWGSLEYSSFDKIAAEVS</sequence>
<gene>
    <name evidence="1" type="ORF">BJ508DRAFT_336762</name>
</gene>
<keyword evidence="2" id="KW-1185">Reference proteome</keyword>